<dbReference type="Proteomes" id="UP000235387">
    <property type="component" value="Unassembled WGS sequence"/>
</dbReference>
<name>A0A2N7LDX0_9GAMM</name>
<evidence type="ECO:0000313" key="1">
    <source>
        <dbReference type="EMBL" id="PMN93586.1"/>
    </source>
</evidence>
<dbReference type="Gene3D" id="3.40.50.1820">
    <property type="entry name" value="alpha/beta hydrolase"/>
    <property type="match status" value="1"/>
</dbReference>
<proteinExistence type="predicted"/>
<comment type="caution">
    <text evidence="1">The sequence shown here is derived from an EMBL/GenBank/DDBJ whole genome shotgun (WGS) entry which is preliminary data.</text>
</comment>
<protein>
    <submittedName>
        <fullName evidence="1">Uncharacterized protein</fullName>
    </submittedName>
</protein>
<organism evidence="1 2">
    <name type="scientific">Enterovibrio norvegicus</name>
    <dbReference type="NCBI Taxonomy" id="188144"/>
    <lineage>
        <taxon>Bacteria</taxon>
        <taxon>Pseudomonadati</taxon>
        <taxon>Pseudomonadota</taxon>
        <taxon>Gammaproteobacteria</taxon>
        <taxon>Vibrionales</taxon>
        <taxon>Vibrionaceae</taxon>
        <taxon>Enterovibrio</taxon>
    </lineage>
</organism>
<sequence length="191" mass="21365">MVDKYSQYDIHFTGHSLGGGLATAAAILTGEPATVFDASGLGNSVLEEVKTALRASGQDDSVWYSNALNIDNFNLEGEMVSDLDYQQDADTLGVDSKLYGDVYYLSANRFTPLFFLNKGLSRHFTTPLKEELQFLSQPIFRVNTADLVSVDNDIVPFRSLFYIDWTDDTLDLLTWQVEYAINSFPSFLEDL</sequence>
<dbReference type="EMBL" id="MDAL01000012">
    <property type="protein sequence ID" value="PMN93586.1"/>
    <property type="molecule type" value="Genomic_DNA"/>
</dbReference>
<dbReference type="SUPFAM" id="SSF53474">
    <property type="entry name" value="alpha/beta-Hydrolases"/>
    <property type="match status" value="1"/>
</dbReference>
<gene>
    <name evidence="1" type="ORF">BCT23_12460</name>
</gene>
<dbReference type="Pfam" id="PF26363">
    <property type="entry name" value="Phospholipase-like"/>
    <property type="match status" value="1"/>
</dbReference>
<reference evidence="2" key="1">
    <citation type="submission" date="2016-07" db="EMBL/GenBank/DDBJ databases">
        <title>Nontailed viruses are major unrecognized killers of bacteria in the ocean.</title>
        <authorList>
            <person name="Kauffman K."/>
            <person name="Hussain F."/>
            <person name="Yang J."/>
            <person name="Arevalo P."/>
            <person name="Brown J."/>
            <person name="Cutler M."/>
            <person name="Kelly L."/>
            <person name="Polz M.F."/>
        </authorList>
    </citation>
    <scope>NUCLEOTIDE SEQUENCE [LARGE SCALE GENOMIC DNA]</scope>
    <source>
        <strain evidence="2">10N.261.45.A10</strain>
    </source>
</reference>
<dbReference type="AlphaFoldDB" id="A0A2N7LDX0"/>
<evidence type="ECO:0000313" key="2">
    <source>
        <dbReference type="Proteomes" id="UP000235387"/>
    </source>
</evidence>
<dbReference type="InterPro" id="IPR029058">
    <property type="entry name" value="AB_hydrolase_fold"/>
</dbReference>
<accession>A0A2N7LDX0</accession>
<dbReference type="GO" id="GO:0006629">
    <property type="term" value="P:lipid metabolic process"/>
    <property type="evidence" value="ECO:0007669"/>
    <property type="project" value="InterPro"/>
</dbReference>